<evidence type="ECO:0000313" key="2">
    <source>
        <dbReference type="EMBL" id="CAH0478709.1"/>
    </source>
</evidence>
<dbReference type="Proteomes" id="UP001160483">
    <property type="component" value="Unassembled WGS sequence"/>
</dbReference>
<gene>
    <name evidence="2" type="ORF">PBS003_LOCUS5393</name>
</gene>
<evidence type="ECO:0000313" key="3">
    <source>
        <dbReference type="Proteomes" id="UP001160483"/>
    </source>
</evidence>
<reference evidence="2" key="1">
    <citation type="submission" date="2021-11" db="EMBL/GenBank/DDBJ databases">
        <authorList>
            <person name="Islam A."/>
            <person name="Islam S."/>
            <person name="Flora M.S."/>
            <person name="Rahman M."/>
            <person name="Ziaur R.M."/>
            <person name="Epstein J.H."/>
            <person name="Hassan M."/>
            <person name="Klassen M."/>
            <person name="Woodard K."/>
            <person name="Webb A."/>
            <person name="Webby R.J."/>
            <person name="El Zowalaty M.E."/>
        </authorList>
    </citation>
    <scope>NUCLEOTIDE SEQUENCE</scope>
    <source>
        <strain evidence="2">Pbs3</strain>
    </source>
</reference>
<organism evidence="2 3">
    <name type="scientific">Peronospora belbahrii</name>
    <dbReference type="NCBI Taxonomy" id="622444"/>
    <lineage>
        <taxon>Eukaryota</taxon>
        <taxon>Sar</taxon>
        <taxon>Stramenopiles</taxon>
        <taxon>Oomycota</taxon>
        <taxon>Peronosporomycetes</taxon>
        <taxon>Peronosporales</taxon>
        <taxon>Peronosporaceae</taxon>
        <taxon>Peronospora</taxon>
    </lineage>
</organism>
<proteinExistence type="predicted"/>
<protein>
    <recommendedName>
        <fullName evidence="4">CASP-like protein</fullName>
    </recommendedName>
</protein>
<keyword evidence="1" id="KW-1133">Transmembrane helix</keyword>
<feature type="transmembrane region" description="Helical" evidence="1">
    <location>
        <begin position="38"/>
        <end position="61"/>
    </location>
</feature>
<sequence>MKLSIVRNGVRDLLFGGHVTITLQSCFNDSYKYLEINFVYTAGATTVALLSIYLSSLSLLLMSLASKPICSAVNVLCHRYHMIPASSSLDCSTQCYKLDCCQQMLFRSLMSMIWCIMDLLLLTLL</sequence>
<evidence type="ECO:0008006" key="4">
    <source>
        <dbReference type="Google" id="ProtNLM"/>
    </source>
</evidence>
<feature type="transmembrane region" description="Helical" evidence="1">
    <location>
        <begin position="104"/>
        <end position="124"/>
    </location>
</feature>
<keyword evidence="1" id="KW-0472">Membrane</keyword>
<name>A0AAU9L1W9_9STRA</name>
<dbReference type="AlphaFoldDB" id="A0AAU9L1W9"/>
<comment type="caution">
    <text evidence="2">The sequence shown here is derived from an EMBL/GenBank/DDBJ whole genome shotgun (WGS) entry which is preliminary data.</text>
</comment>
<accession>A0AAU9L1W9</accession>
<evidence type="ECO:0000256" key="1">
    <source>
        <dbReference type="SAM" id="Phobius"/>
    </source>
</evidence>
<keyword evidence="1" id="KW-0812">Transmembrane</keyword>
<dbReference type="EMBL" id="CAKKTJ010000272">
    <property type="protein sequence ID" value="CAH0478709.1"/>
    <property type="molecule type" value="Genomic_DNA"/>
</dbReference>
<dbReference type="PROSITE" id="PS51257">
    <property type="entry name" value="PROKAR_LIPOPROTEIN"/>
    <property type="match status" value="1"/>
</dbReference>